<evidence type="ECO:0000259" key="1">
    <source>
        <dbReference type="Pfam" id="PF01266"/>
    </source>
</evidence>
<proteinExistence type="predicted"/>
<dbReference type="AlphaFoldDB" id="A0A382FSQ2"/>
<dbReference type="SUPFAM" id="SSF51905">
    <property type="entry name" value="FAD/NAD(P)-binding domain"/>
    <property type="match status" value="1"/>
</dbReference>
<reference evidence="2" key="1">
    <citation type="submission" date="2018-05" db="EMBL/GenBank/DDBJ databases">
        <authorList>
            <person name="Lanie J.A."/>
            <person name="Ng W.-L."/>
            <person name="Kazmierczak K.M."/>
            <person name="Andrzejewski T.M."/>
            <person name="Davidsen T.M."/>
            <person name="Wayne K.J."/>
            <person name="Tettelin H."/>
            <person name="Glass J.I."/>
            <person name="Rusch D."/>
            <person name="Podicherti R."/>
            <person name="Tsui H.-C.T."/>
            <person name="Winkler M.E."/>
        </authorList>
    </citation>
    <scope>NUCLEOTIDE SEQUENCE</scope>
</reference>
<dbReference type="EMBL" id="UINC01051673">
    <property type="protein sequence ID" value="SVB66108.1"/>
    <property type="molecule type" value="Genomic_DNA"/>
</dbReference>
<sequence length="142" mass="16336">MKYENLIIGSGLFGLSIARELLNKGEKVCIIDRYSDPNESSVNALGRIDPILGGAGHGNETKPIEVAKKSLEAYKKFISLNDQFKESIEFEIKPTIHFYNEENHYQSINELIEIIDKDRIFFSIEEKDYSNKIHFLPNKKLK</sequence>
<accession>A0A382FSQ2</accession>
<feature type="non-terminal residue" evidence="2">
    <location>
        <position position="142"/>
    </location>
</feature>
<dbReference type="Gene3D" id="3.30.9.10">
    <property type="entry name" value="D-Amino Acid Oxidase, subunit A, domain 2"/>
    <property type="match status" value="1"/>
</dbReference>
<evidence type="ECO:0000313" key="2">
    <source>
        <dbReference type="EMBL" id="SVB66108.1"/>
    </source>
</evidence>
<dbReference type="InterPro" id="IPR036188">
    <property type="entry name" value="FAD/NAD-bd_sf"/>
</dbReference>
<name>A0A382FSQ2_9ZZZZ</name>
<dbReference type="InterPro" id="IPR006076">
    <property type="entry name" value="FAD-dep_OxRdtase"/>
</dbReference>
<organism evidence="2">
    <name type="scientific">marine metagenome</name>
    <dbReference type="NCBI Taxonomy" id="408172"/>
    <lineage>
        <taxon>unclassified sequences</taxon>
        <taxon>metagenomes</taxon>
        <taxon>ecological metagenomes</taxon>
    </lineage>
</organism>
<dbReference type="Pfam" id="PF01266">
    <property type="entry name" value="DAO"/>
    <property type="match status" value="1"/>
</dbReference>
<protein>
    <recommendedName>
        <fullName evidence="1">FAD dependent oxidoreductase domain-containing protein</fullName>
    </recommendedName>
</protein>
<dbReference type="Gene3D" id="3.50.50.60">
    <property type="entry name" value="FAD/NAD(P)-binding domain"/>
    <property type="match status" value="1"/>
</dbReference>
<feature type="domain" description="FAD dependent oxidoreductase" evidence="1">
    <location>
        <begin position="6"/>
        <end position="108"/>
    </location>
</feature>
<gene>
    <name evidence="2" type="ORF">METZ01_LOCUS218962</name>
</gene>